<dbReference type="GO" id="GO:0007219">
    <property type="term" value="P:Notch signaling pathway"/>
    <property type="evidence" value="ECO:0007669"/>
    <property type="project" value="UniProtKB-KW"/>
</dbReference>
<evidence type="ECO:0000256" key="4">
    <source>
        <dbReference type="ARBA" id="ARBA00012196"/>
    </source>
</evidence>
<dbReference type="EC" id="2.4.1.221" evidence="4"/>
<evidence type="ECO:0000313" key="19">
    <source>
        <dbReference type="Proteomes" id="UP000091820"/>
    </source>
</evidence>
<reference evidence="18" key="2">
    <citation type="submission" date="2020-05" db="UniProtKB">
        <authorList>
            <consortium name="EnsemblMetazoa"/>
        </authorList>
    </citation>
    <scope>IDENTIFICATION</scope>
    <source>
        <strain evidence="18">IAEA</strain>
    </source>
</reference>
<keyword evidence="7" id="KW-0808">Transferase</keyword>
<dbReference type="GO" id="GO:0046922">
    <property type="term" value="F:peptide-O-fucosyltransferase activity"/>
    <property type="evidence" value="ECO:0007669"/>
    <property type="project" value="UniProtKB-EC"/>
</dbReference>
<dbReference type="CDD" id="cd11302">
    <property type="entry name" value="O-FucT-1"/>
    <property type="match status" value="1"/>
</dbReference>
<keyword evidence="19" id="KW-1185">Reference proteome</keyword>
<evidence type="ECO:0000313" key="18">
    <source>
        <dbReference type="EnsemblMetazoa" id="GBRI005290-PA"/>
    </source>
</evidence>
<evidence type="ECO:0000256" key="12">
    <source>
        <dbReference type="ARBA" id="ARBA00023253"/>
    </source>
</evidence>
<comment type="pathway">
    <text evidence="2">Protein modification; protein glycosylation.</text>
</comment>
<dbReference type="UniPathway" id="UPA00378"/>
<evidence type="ECO:0000256" key="3">
    <source>
        <dbReference type="ARBA" id="ARBA00010626"/>
    </source>
</evidence>
<dbReference type="Proteomes" id="UP000091820">
    <property type="component" value="Unassembled WGS sequence"/>
</dbReference>
<dbReference type="InterPro" id="IPR019378">
    <property type="entry name" value="GDP-Fuc_O-FucTrfase"/>
</dbReference>
<proteinExistence type="inferred from homology"/>
<dbReference type="PANTHER" id="PTHR21420:SF10">
    <property type="entry name" value="GDP-FUCOSE PROTEIN O-FUCOSYLTRANSFERASE 1"/>
    <property type="match status" value="1"/>
</dbReference>
<evidence type="ECO:0000256" key="11">
    <source>
        <dbReference type="ARBA" id="ARBA00023180"/>
    </source>
</evidence>
<keyword evidence="9" id="KW-0914">Notch signaling pathway</keyword>
<keyword evidence="11" id="KW-0325">Glycoprotein</keyword>
<protein>
    <recommendedName>
        <fullName evidence="5">GDP-fucose protein O-fucosyltransferase 1</fullName>
        <ecNumber evidence="4">2.4.1.221</ecNumber>
    </recommendedName>
    <alternativeName>
        <fullName evidence="14">Peptide-O-fucosyltransferase 1</fullName>
    </alternativeName>
</protein>
<comment type="catalytic activity">
    <reaction evidence="16">
        <text>L-seryl-[protein] + GDP-beta-L-fucose = 3-O-(alpha-L-fucosyl)-L-seryl-[protein] + GDP + H(+)</text>
        <dbReference type="Rhea" id="RHEA:63644"/>
        <dbReference type="Rhea" id="RHEA-COMP:9863"/>
        <dbReference type="Rhea" id="RHEA-COMP:17914"/>
        <dbReference type="ChEBI" id="CHEBI:15378"/>
        <dbReference type="ChEBI" id="CHEBI:29999"/>
        <dbReference type="ChEBI" id="CHEBI:57273"/>
        <dbReference type="ChEBI" id="CHEBI:58189"/>
        <dbReference type="ChEBI" id="CHEBI:189632"/>
        <dbReference type="EC" id="2.4.1.221"/>
    </reaction>
    <physiologicalReaction direction="left-to-right" evidence="16">
        <dbReference type="Rhea" id="RHEA:63645"/>
    </physiologicalReaction>
</comment>
<name>A0A1A9W3R1_9MUSC</name>
<dbReference type="Pfam" id="PF10250">
    <property type="entry name" value="O-FucT"/>
    <property type="match status" value="1"/>
</dbReference>
<comment type="similarity">
    <text evidence="3">Belongs to the glycosyltransferase 65 family.</text>
</comment>
<evidence type="ECO:0000256" key="1">
    <source>
        <dbReference type="ARBA" id="ARBA00004240"/>
    </source>
</evidence>
<dbReference type="InterPro" id="IPR039922">
    <property type="entry name" value="POFUT1"/>
</dbReference>
<evidence type="ECO:0000256" key="7">
    <source>
        <dbReference type="ARBA" id="ARBA00022679"/>
    </source>
</evidence>
<reference evidence="19" key="1">
    <citation type="submission" date="2014-03" db="EMBL/GenBank/DDBJ databases">
        <authorList>
            <person name="Aksoy S."/>
            <person name="Warren W."/>
            <person name="Wilson R.K."/>
        </authorList>
    </citation>
    <scope>NUCLEOTIDE SEQUENCE [LARGE SCALE GENOMIC DNA]</scope>
    <source>
        <strain evidence="19">IAEA</strain>
    </source>
</reference>
<dbReference type="Gene3D" id="3.40.50.11340">
    <property type="match status" value="1"/>
</dbReference>
<dbReference type="Gene3D" id="3.40.50.11350">
    <property type="match status" value="1"/>
</dbReference>
<evidence type="ECO:0000256" key="14">
    <source>
        <dbReference type="ARBA" id="ARBA00033080"/>
    </source>
</evidence>
<evidence type="ECO:0000256" key="16">
    <source>
        <dbReference type="ARBA" id="ARBA00048647"/>
    </source>
</evidence>
<keyword evidence="8" id="KW-0256">Endoplasmic reticulum</keyword>
<comment type="subcellular location">
    <subcellularLocation>
        <location evidence="1">Endoplasmic reticulum</location>
    </subcellularLocation>
</comment>
<keyword evidence="17" id="KW-0732">Signal</keyword>
<keyword evidence="10" id="KW-1015">Disulfide bond</keyword>
<keyword evidence="6" id="KW-0328">Glycosyltransferase</keyword>
<dbReference type="GO" id="GO:0005783">
    <property type="term" value="C:endoplasmic reticulum"/>
    <property type="evidence" value="ECO:0007669"/>
    <property type="project" value="UniProtKB-SubCell"/>
</dbReference>
<evidence type="ECO:0000256" key="8">
    <source>
        <dbReference type="ARBA" id="ARBA00022824"/>
    </source>
</evidence>
<dbReference type="EnsemblMetazoa" id="GBRI005290-RA">
    <property type="protein sequence ID" value="GBRI005290-PA"/>
    <property type="gene ID" value="GBRI005290"/>
</dbReference>
<evidence type="ECO:0000256" key="15">
    <source>
        <dbReference type="ARBA" id="ARBA00047273"/>
    </source>
</evidence>
<evidence type="ECO:0000256" key="17">
    <source>
        <dbReference type="SAM" id="SignalP"/>
    </source>
</evidence>
<dbReference type="GO" id="GO:0006004">
    <property type="term" value="P:fucose metabolic process"/>
    <property type="evidence" value="ECO:0007669"/>
    <property type="project" value="UniProtKB-KW"/>
</dbReference>
<evidence type="ECO:0000256" key="9">
    <source>
        <dbReference type="ARBA" id="ARBA00022976"/>
    </source>
</evidence>
<dbReference type="VEuPathDB" id="VectorBase:GBRI005290"/>
<evidence type="ECO:0000256" key="5">
    <source>
        <dbReference type="ARBA" id="ARBA00021745"/>
    </source>
</evidence>
<accession>A0A1A9W3R1</accession>
<dbReference type="AlphaFoldDB" id="A0A1A9W3R1"/>
<feature type="chain" id="PRO_5008399926" description="GDP-fucose protein O-fucosyltransferase 1" evidence="17">
    <location>
        <begin position="18"/>
        <end position="395"/>
    </location>
</feature>
<dbReference type="PANTHER" id="PTHR21420">
    <property type="entry name" value="GDP-FUCOSE PROTEIN O-FUCOSYLTRANSFERASE 1"/>
    <property type="match status" value="1"/>
</dbReference>
<organism evidence="18 19">
    <name type="scientific">Glossina brevipalpis</name>
    <dbReference type="NCBI Taxonomy" id="37001"/>
    <lineage>
        <taxon>Eukaryota</taxon>
        <taxon>Metazoa</taxon>
        <taxon>Ecdysozoa</taxon>
        <taxon>Arthropoda</taxon>
        <taxon>Hexapoda</taxon>
        <taxon>Insecta</taxon>
        <taxon>Pterygota</taxon>
        <taxon>Neoptera</taxon>
        <taxon>Endopterygota</taxon>
        <taxon>Diptera</taxon>
        <taxon>Brachycera</taxon>
        <taxon>Muscomorpha</taxon>
        <taxon>Hippoboscoidea</taxon>
        <taxon>Glossinidae</taxon>
        <taxon>Glossina</taxon>
    </lineage>
</organism>
<evidence type="ECO:0000256" key="13">
    <source>
        <dbReference type="ARBA" id="ARBA00023277"/>
    </source>
</evidence>
<evidence type="ECO:0000256" key="10">
    <source>
        <dbReference type="ARBA" id="ARBA00023157"/>
    </source>
</evidence>
<dbReference type="STRING" id="37001.A0A1A9W3R1"/>
<evidence type="ECO:0000256" key="2">
    <source>
        <dbReference type="ARBA" id="ARBA00004922"/>
    </source>
</evidence>
<keyword evidence="13" id="KW-0119">Carbohydrate metabolism</keyword>
<comment type="catalytic activity">
    <reaction evidence="15">
        <text>L-threonyl-[protein] + GDP-beta-L-fucose = 3-O-(alpha-L-fucosyl)-L-threonyl-[protein] + GDP + H(+)</text>
        <dbReference type="Rhea" id="RHEA:70491"/>
        <dbReference type="Rhea" id="RHEA-COMP:11060"/>
        <dbReference type="Rhea" id="RHEA-COMP:17915"/>
        <dbReference type="ChEBI" id="CHEBI:15378"/>
        <dbReference type="ChEBI" id="CHEBI:30013"/>
        <dbReference type="ChEBI" id="CHEBI:57273"/>
        <dbReference type="ChEBI" id="CHEBI:58189"/>
        <dbReference type="ChEBI" id="CHEBI:189631"/>
        <dbReference type="EC" id="2.4.1.221"/>
    </reaction>
    <physiologicalReaction direction="left-to-right" evidence="15">
        <dbReference type="Rhea" id="RHEA:70492"/>
    </physiologicalReaction>
</comment>
<feature type="signal peptide" evidence="17">
    <location>
        <begin position="1"/>
        <end position="17"/>
    </location>
</feature>
<sequence>MLGFFLFFLFGLRSIQTEPVVDPSGYLTYCPCMGRFGNQADHFLGALAFSKALNRTLVVPPWVEYRKGETRSKQVRFDSYFSVEALKEYHRVILMEDFMSDLAPKIWPEEKRVSFCYMERKSIYLEGTNIKADCHAKEGNPFGPFWDTFGVNFSNSEFYGPLHFDIHHSSMADKWNAQYSPQKWPVLAFTGAPASFPVQLDNRQLHKYLKWTRKFQDDARDFIRSKMPRGAFIGIHLRNGIDWVRACDHVRDSQQLFASPQCLGYNNERGNLYSELCIPSKELIIRQIKRLVKNVKQSYPKNEVRSIFVASDANHMIKELNTALQRMNVTAYRYPKDIPHLDLTILGLSNHFIGNCISSFSAFVKRERDVNGFPSYFWAFPKEKERQHSKLHEEL</sequence>
<keyword evidence="12" id="KW-0294">Fucose metabolism</keyword>
<evidence type="ECO:0000256" key="6">
    <source>
        <dbReference type="ARBA" id="ARBA00022676"/>
    </source>
</evidence>